<evidence type="ECO:0000313" key="9">
    <source>
        <dbReference type="EMBL" id="KAH9414755.1"/>
    </source>
</evidence>
<feature type="region of interest" description="Disordered" evidence="5">
    <location>
        <begin position="387"/>
        <end position="410"/>
    </location>
</feature>
<dbReference type="GO" id="GO:0016740">
    <property type="term" value="F:transferase activity"/>
    <property type="evidence" value="ECO:0007669"/>
    <property type="project" value="UniProtKB-KW"/>
</dbReference>
<keyword evidence="3 9" id="KW-0808">Transferase</keyword>
<dbReference type="EC" id="2.3.2.8" evidence="2"/>
<organism evidence="9 10">
    <name type="scientific">Dermatophagoides pteronyssinus</name>
    <name type="common">European house dust mite</name>
    <dbReference type="NCBI Taxonomy" id="6956"/>
    <lineage>
        <taxon>Eukaryota</taxon>
        <taxon>Metazoa</taxon>
        <taxon>Ecdysozoa</taxon>
        <taxon>Arthropoda</taxon>
        <taxon>Chelicerata</taxon>
        <taxon>Arachnida</taxon>
        <taxon>Acari</taxon>
        <taxon>Acariformes</taxon>
        <taxon>Sarcoptiformes</taxon>
        <taxon>Astigmata</taxon>
        <taxon>Psoroptidia</taxon>
        <taxon>Analgoidea</taxon>
        <taxon>Pyroglyphidae</taxon>
        <taxon>Dermatophagoidinae</taxon>
        <taxon>Dermatophagoides</taxon>
    </lineage>
</organism>
<evidence type="ECO:0000259" key="8">
    <source>
        <dbReference type="Pfam" id="PF09429"/>
    </source>
</evidence>
<dbReference type="Pfam" id="PF04376">
    <property type="entry name" value="ATE_N"/>
    <property type="match status" value="1"/>
</dbReference>
<evidence type="ECO:0000256" key="3">
    <source>
        <dbReference type="ARBA" id="ARBA00022679"/>
    </source>
</evidence>
<evidence type="ECO:0000256" key="4">
    <source>
        <dbReference type="ARBA" id="ARBA00023315"/>
    </source>
</evidence>
<feature type="compositionally biased region" description="Polar residues" evidence="5">
    <location>
        <begin position="259"/>
        <end position="268"/>
    </location>
</feature>
<dbReference type="InterPro" id="IPR019007">
    <property type="entry name" value="Wbp11/ELF5/Saf1_N"/>
</dbReference>
<dbReference type="Pfam" id="PF09429">
    <property type="entry name" value="Wbp11"/>
    <property type="match status" value="1"/>
</dbReference>
<evidence type="ECO:0000256" key="1">
    <source>
        <dbReference type="ARBA" id="ARBA00009991"/>
    </source>
</evidence>
<dbReference type="PANTHER" id="PTHR21367:SF1">
    <property type="entry name" value="ARGINYL-TRNA--PROTEIN TRANSFERASE 1"/>
    <property type="match status" value="1"/>
</dbReference>
<feature type="domain" description="N-end rule aminoacyl transferase C-terminal" evidence="7">
    <location>
        <begin position="702"/>
        <end position="846"/>
    </location>
</feature>
<dbReference type="InterPro" id="IPR030700">
    <property type="entry name" value="N-end_Aminoacyl_Trfase"/>
</dbReference>
<keyword evidence="10" id="KW-1185">Reference proteome</keyword>
<evidence type="ECO:0000256" key="2">
    <source>
        <dbReference type="ARBA" id="ARBA00012025"/>
    </source>
</evidence>
<evidence type="ECO:0000256" key="5">
    <source>
        <dbReference type="SAM" id="MobiDB-lite"/>
    </source>
</evidence>
<accession>A0ABQ8IWR7</accession>
<protein>
    <recommendedName>
        <fullName evidence="2">arginyltransferase</fullName>
        <ecNumber evidence="2">2.3.2.8</ecNumber>
    </recommendedName>
</protein>
<dbReference type="InterPro" id="IPR007472">
    <property type="entry name" value="N-end_Aminoacyl_Trfase_C"/>
</dbReference>
<evidence type="ECO:0000259" key="6">
    <source>
        <dbReference type="Pfam" id="PF04376"/>
    </source>
</evidence>
<feature type="region of interest" description="Disordered" evidence="5">
    <location>
        <begin position="1"/>
        <end position="35"/>
    </location>
</feature>
<feature type="domain" description="Wbp11/ELF5/Saf1 N-terminal" evidence="8">
    <location>
        <begin position="11"/>
        <end position="91"/>
    </location>
</feature>
<dbReference type="Proteomes" id="UP000887458">
    <property type="component" value="Unassembled WGS sequence"/>
</dbReference>
<proteinExistence type="inferred from homology"/>
<dbReference type="InterPro" id="IPR016181">
    <property type="entry name" value="Acyl_CoA_acyltransferase"/>
</dbReference>
<feature type="compositionally biased region" description="Low complexity" evidence="5">
    <location>
        <begin position="390"/>
        <end position="402"/>
    </location>
</feature>
<comment type="caution">
    <text evidence="9">The sequence shown here is derived from an EMBL/GenBank/DDBJ whole genome shotgun (WGS) entry which is preliminary data.</text>
</comment>
<reference evidence="9 10" key="2">
    <citation type="journal article" date="2022" name="Mol. Biol. Evol.">
        <title>Comparative Genomics Reveals Insights into the Divergent Evolution of Astigmatic Mites and Household Pest Adaptations.</title>
        <authorList>
            <person name="Xiong Q."/>
            <person name="Wan A.T."/>
            <person name="Liu X."/>
            <person name="Fung C.S."/>
            <person name="Xiao X."/>
            <person name="Malainual N."/>
            <person name="Hou J."/>
            <person name="Wang L."/>
            <person name="Wang M."/>
            <person name="Yang K.Y."/>
            <person name="Cui Y."/>
            <person name="Leung E.L."/>
            <person name="Nong W."/>
            <person name="Shin S.K."/>
            <person name="Au S.W."/>
            <person name="Jeong K.Y."/>
            <person name="Chew F.T."/>
            <person name="Hui J.H."/>
            <person name="Leung T.F."/>
            <person name="Tungtrongchitr A."/>
            <person name="Zhong N."/>
            <person name="Liu Z."/>
            <person name="Tsui S.K."/>
        </authorList>
    </citation>
    <scope>NUCLEOTIDE SEQUENCE [LARGE SCALE GENOMIC DNA]</scope>
    <source>
        <strain evidence="9">Derp</strain>
    </source>
</reference>
<dbReference type="Pfam" id="PF04377">
    <property type="entry name" value="ATE_C"/>
    <property type="match status" value="1"/>
</dbReference>
<feature type="compositionally biased region" description="Acidic residues" evidence="5">
    <location>
        <begin position="194"/>
        <end position="210"/>
    </location>
</feature>
<reference evidence="9 10" key="1">
    <citation type="journal article" date="2018" name="J. Allergy Clin. Immunol.">
        <title>High-quality assembly of Dermatophagoides pteronyssinus genome and transcriptome reveals a wide range of novel allergens.</title>
        <authorList>
            <person name="Liu X.Y."/>
            <person name="Yang K.Y."/>
            <person name="Wang M.Q."/>
            <person name="Kwok J.S."/>
            <person name="Zeng X."/>
            <person name="Yang Z."/>
            <person name="Xiao X.J."/>
            <person name="Lau C.P."/>
            <person name="Li Y."/>
            <person name="Huang Z.M."/>
            <person name="Ba J.G."/>
            <person name="Yim A.K."/>
            <person name="Ouyang C.Y."/>
            <person name="Ngai S.M."/>
            <person name="Chan T.F."/>
            <person name="Leung E.L."/>
            <person name="Liu L."/>
            <person name="Liu Z.G."/>
            <person name="Tsui S.K."/>
        </authorList>
    </citation>
    <scope>NUCLEOTIDE SEQUENCE [LARGE SCALE GENOMIC DNA]</scope>
    <source>
        <strain evidence="9">Derp</strain>
    </source>
</reference>
<dbReference type="SUPFAM" id="SSF55729">
    <property type="entry name" value="Acyl-CoA N-acyltransferases (Nat)"/>
    <property type="match status" value="1"/>
</dbReference>
<comment type="similarity">
    <text evidence="1">Belongs to the R-transferase family.</text>
</comment>
<evidence type="ECO:0000313" key="10">
    <source>
        <dbReference type="Proteomes" id="UP000887458"/>
    </source>
</evidence>
<feature type="compositionally biased region" description="Basic and acidic residues" evidence="5">
    <location>
        <begin position="211"/>
        <end position="231"/>
    </location>
</feature>
<feature type="region of interest" description="Disordered" evidence="5">
    <location>
        <begin position="245"/>
        <end position="268"/>
    </location>
</feature>
<feature type="region of interest" description="Disordered" evidence="5">
    <location>
        <begin position="167"/>
        <end position="231"/>
    </location>
</feature>
<dbReference type="PANTHER" id="PTHR21367">
    <property type="entry name" value="ARGININE-TRNA-PROTEIN TRANSFERASE 1"/>
    <property type="match status" value="1"/>
</dbReference>
<dbReference type="InterPro" id="IPR007471">
    <property type="entry name" value="N-end_Aminoacyl_Trfase_N"/>
</dbReference>
<feature type="domain" description="N-end aminoacyl transferase N-terminal" evidence="6">
    <location>
        <begin position="456"/>
        <end position="526"/>
    </location>
</feature>
<dbReference type="EMBL" id="NJHN03000105">
    <property type="protein sequence ID" value="KAH9414755.1"/>
    <property type="molecule type" value="Genomic_DNA"/>
</dbReference>
<sequence length="940" mass="109449">MGRRMKSTKSGKYINPTDQARKEARKRELKKNKKQRSIVRVAVLKGKDPYQIISDMERLDKMEYDFYNPPSLNEKVLKDKRRKLKETWDRLIRLYIKEDKDKYIELKRMESDYDAKRNELVKQYEAIKSAQEVNIEEIPLPSAIPLPSESATSSSLGKETIPQSILKSTRNRAKQPPGCPPGLPPSLSEFKSESDDDNDEDDDKSEDEVEKSESNKKIRFSDEVGEKNKDVSDLNKFLQEIEQLSSEKSNKEVEPNKNVIDNPQAPNTNSIILASSTLVQPTPQILVRPAPPPPLQVSMPPQLIHTAGQVLRMTPHNPTIFNPSNYNQQKKEKTKQVATIEARPQLRNLSADSTKFMPLALRVRRDEKQAPRKSLIKPFRAYGMIHSLNTSSSSPSTKSSSTVKDKTNSKDDAYEQFMKEMGEMFSGQHNARDDDDDDDSLGVIHYFGLSQDECLCGYCKSNRNPESTYGLWAHYLPPRVYKGLIDRNWRRCGKYVYKPINNALCCPMYTIRCDATDFKLTKSQKKTIKKFNNYIGNDIKPTNGKSKNLIEPMGLESERLDSINTQISTKKDINMKCIGKNDNDDERDEKAMIKTEEVNTTEGSSDVKEKKSIDFNKVKSEIKVTKKKYIRRQKLIEKIKKRENCSEERAKQLLWEKSCQKQKTKTLEDYLSEIENFATPKHTFKTRIIRVKSKTDENDRTDYEVFKKYQMKIHKEKENKISYRSYARFLIDSPLDYILIKRNFTNDHDLPRFYGAYHQHYYIDDKLVAVGVIDILPGCISSVYLYYDPEYSFLNLGVYSALNEIAMVRKFSKILPDLKYYYMGYYIHQCPKMRYKAKYLPSDLLCSETYRWFSIESCLKKLEQNKYARFCDDPTVQDDDCSSIDDCDIKVFFKNMVLNYRDYKRLTKNNDHEQKEKINEYIRLVGHKCSLSLLYFIGSD</sequence>
<evidence type="ECO:0000259" key="7">
    <source>
        <dbReference type="Pfam" id="PF04377"/>
    </source>
</evidence>
<keyword evidence="4" id="KW-0012">Acyltransferase</keyword>
<name>A0ABQ8IWR7_DERPT</name>
<gene>
    <name evidence="9" type="primary">ATE1</name>
    <name evidence="9" type="ORF">DERP_008596</name>
</gene>